<accession>D8M4S6</accession>
<dbReference type="AlphaFoldDB" id="D8M4S6"/>
<gene>
    <name evidence="1" type="ORF">GSBLH_T00006559001</name>
</gene>
<keyword evidence="2" id="KW-1185">Reference proteome</keyword>
<name>D8M4S6_BLAHO</name>
<organism evidence="1">
    <name type="scientific">Blastocystis hominis</name>
    <dbReference type="NCBI Taxonomy" id="12968"/>
    <lineage>
        <taxon>Eukaryota</taxon>
        <taxon>Sar</taxon>
        <taxon>Stramenopiles</taxon>
        <taxon>Bigyra</taxon>
        <taxon>Opalozoa</taxon>
        <taxon>Opalinata</taxon>
        <taxon>Blastocystidae</taxon>
        <taxon>Blastocystis</taxon>
    </lineage>
</organism>
<dbReference type="InParanoid" id="D8M4S6"/>
<dbReference type="OrthoDB" id="311468at2759"/>
<sequence>MSSCKIQIAPGEWKEGLVGYYDPKSNRYFVQNDDQFFWTPAASVQLTSPMQQIPGVCETNKIRPIEAVTNLDRNEDVNSDDILTMMQKLECDLLHANVRTDMRRIEFEYMLRRDQMKKRYQDGLSTLAAKKIPVSSSYHPYSKQKMQKQIAASHPSQFNQRQELLQWAYNHGNTWAKTFLHTRNTKKVPDNLRIKTDYLLKHENDLYEFGYVSLFPPILLQDTLSRVHNYLVYSKYTKPLERKRAAARIQTHYREFFIEKEQFIIGGISSLTFSDLQKLNPVVEDVLVNLAGTDLIVVDDHIPLQAVAIEWSEEQKCWYIRAMYPNVQFTLEEETTMSINEGQAKLKPSTYFSIGSHSFSFSTAIDSWCVSFKHERSVCQFKYWKIDTEKWCVEKEKTHKKKEKSTESAVVEAIPIEEINCIPTDAEPGTGRIISTGTVVYGKGTKFVSELRVGDAIAIQHPSTLGDEMRVVKIIASDTSLSLSSAFSSDFSTEINFMIYKKQDEYVPPEVIKEREKQERDALENSAFGIYKGAGGTEFTYKVKKQSAYGGWKTITKKTKRPLTREELLDMRVKNKSDRYCM</sequence>
<dbReference type="RefSeq" id="XP_012897113.1">
    <property type="nucleotide sequence ID" value="XM_013041659.1"/>
</dbReference>
<dbReference type="EMBL" id="FN668654">
    <property type="protein sequence ID" value="CBK23065.2"/>
    <property type="molecule type" value="Genomic_DNA"/>
</dbReference>
<proteinExistence type="predicted"/>
<protein>
    <submittedName>
        <fullName evidence="1">Uncharacterized protein</fullName>
    </submittedName>
</protein>
<evidence type="ECO:0000313" key="2">
    <source>
        <dbReference type="Proteomes" id="UP000008312"/>
    </source>
</evidence>
<evidence type="ECO:0000313" key="1">
    <source>
        <dbReference type="EMBL" id="CBK23065.2"/>
    </source>
</evidence>
<reference evidence="1" key="1">
    <citation type="submission" date="2010-02" db="EMBL/GenBank/DDBJ databases">
        <title>Sequencing and annotation of the Blastocystis hominis genome.</title>
        <authorList>
            <person name="Wincker P."/>
        </authorList>
    </citation>
    <scope>NUCLEOTIDE SEQUENCE</scope>
    <source>
        <strain evidence="1">Singapore isolate B</strain>
    </source>
</reference>
<dbReference type="Proteomes" id="UP000008312">
    <property type="component" value="Unassembled WGS sequence"/>
</dbReference>
<dbReference type="GeneID" id="24922683"/>